<proteinExistence type="predicted"/>
<gene>
    <name evidence="3" type="ORF">ATK06_2005</name>
</gene>
<accession>A0A2A9DR83</accession>
<dbReference type="PANTHER" id="PTHR24094:SF15">
    <property type="entry name" value="AMP-DEPENDENT SYNTHETASE_LIGASE DOMAIN-CONTAINING PROTEIN-RELATED"/>
    <property type="match status" value="1"/>
</dbReference>
<feature type="signal peptide" evidence="1">
    <location>
        <begin position="1"/>
        <end position="26"/>
    </location>
</feature>
<dbReference type="PROSITE" id="PS51257">
    <property type="entry name" value="PROKAR_LIPOPROTEIN"/>
    <property type="match status" value="1"/>
</dbReference>
<dbReference type="AlphaFoldDB" id="A0A2A9DR83"/>
<dbReference type="EMBL" id="PDJF01000001">
    <property type="protein sequence ID" value="PFG28876.1"/>
    <property type="molecule type" value="Genomic_DNA"/>
</dbReference>
<organism evidence="3 4">
    <name type="scientific">Corynebacterium renale</name>
    <dbReference type="NCBI Taxonomy" id="1724"/>
    <lineage>
        <taxon>Bacteria</taxon>
        <taxon>Bacillati</taxon>
        <taxon>Actinomycetota</taxon>
        <taxon>Actinomycetes</taxon>
        <taxon>Mycobacteriales</taxon>
        <taxon>Corynebacteriaceae</taxon>
        <taxon>Corynebacterium</taxon>
    </lineage>
</organism>
<dbReference type="STRING" id="1724.GCA_001044175_00868"/>
<keyword evidence="1" id="KW-0732">Signal</keyword>
<dbReference type="PANTHER" id="PTHR24094">
    <property type="entry name" value="SECRETED PROTEIN"/>
    <property type="match status" value="1"/>
</dbReference>
<feature type="chain" id="PRO_5038500831" evidence="1">
    <location>
        <begin position="27"/>
        <end position="249"/>
    </location>
</feature>
<evidence type="ECO:0000313" key="4">
    <source>
        <dbReference type="Proteomes" id="UP000221653"/>
    </source>
</evidence>
<dbReference type="Pfam" id="PF07510">
    <property type="entry name" value="GmrSD_C"/>
    <property type="match status" value="1"/>
</dbReference>
<protein>
    <submittedName>
        <fullName evidence="3">Uncharacterized protein DUF1524</fullName>
    </submittedName>
</protein>
<evidence type="ECO:0000256" key="1">
    <source>
        <dbReference type="SAM" id="SignalP"/>
    </source>
</evidence>
<comment type="caution">
    <text evidence="3">The sequence shown here is derived from an EMBL/GenBank/DDBJ whole genome shotgun (WGS) entry which is preliminary data.</text>
</comment>
<evidence type="ECO:0000313" key="3">
    <source>
        <dbReference type="EMBL" id="PFG28876.1"/>
    </source>
</evidence>
<feature type="domain" description="GmrSD restriction endonucleases C-terminal" evidence="2">
    <location>
        <begin position="105"/>
        <end position="244"/>
    </location>
</feature>
<dbReference type="InterPro" id="IPR011089">
    <property type="entry name" value="GmrSD_C"/>
</dbReference>
<name>A0A2A9DR83_9CORY</name>
<reference evidence="3 4" key="1">
    <citation type="submission" date="2017-10" db="EMBL/GenBank/DDBJ databases">
        <title>Sequencing the genomes of 1000 actinobacteria strains.</title>
        <authorList>
            <person name="Klenk H.-P."/>
        </authorList>
    </citation>
    <scope>NUCLEOTIDE SEQUENCE [LARGE SCALE GENOMIC DNA]</scope>
    <source>
        <strain evidence="3 4">DSM 20688</strain>
    </source>
</reference>
<sequence length="249" mass="26859">MLKSLDTMRTFGIACMIAAAATTLVACEPLATAPVTSTASVTVPEVETSISTVTTTVTPAASLHTQLLDGLPVKGRAPKTGYAREEFGQRWSDDVTVEFGHNGCDTRNDILRRDLQDTVIRPGTHGCLVESGVLQDPYSGQPINFVRGKKTSSAVQIDHVVALADAWQKGAQQLTPEERANFANDPLNLLAVDGPLNSQKGAGDAATWQPPNKDFRCRYAQIQVEVKAKYALWVTQAEHDALARELGRC</sequence>
<keyword evidence="4" id="KW-1185">Reference proteome</keyword>
<evidence type="ECO:0000259" key="2">
    <source>
        <dbReference type="Pfam" id="PF07510"/>
    </source>
</evidence>
<dbReference type="Proteomes" id="UP000221653">
    <property type="component" value="Unassembled WGS sequence"/>
</dbReference>